<name>A0A075FJ63_9EURY</name>
<reference evidence="2" key="1">
    <citation type="journal article" date="2014" name="Genome Biol. Evol.">
        <title>Pangenome evidence for extensive interdomain horizontal transfer affecting lineage core and shell genes in uncultured planktonic thaumarchaeota and euryarchaeota.</title>
        <authorList>
            <person name="Deschamps P."/>
            <person name="Zivanovic Y."/>
            <person name="Moreira D."/>
            <person name="Rodriguez-Valera F."/>
            <person name="Lopez-Garcia P."/>
        </authorList>
    </citation>
    <scope>NUCLEOTIDE SEQUENCE</scope>
</reference>
<accession>A0A075FJ63</accession>
<evidence type="ECO:0000313" key="2">
    <source>
        <dbReference type="EMBL" id="AIE91460.1"/>
    </source>
</evidence>
<sequence length="122" mass="13157">MMSGSSECTRLVRPSMISPSSPWKVCSLRSPPLSMTAAAHRILFDWILVSRSNEKETKGVRKGSTLARSSRVHETTMSVGYRPEPPASVIRPAATVRSPVSSSRTSIGARSPAQSTSPQAEM</sequence>
<feature type="region of interest" description="Disordered" evidence="1">
    <location>
        <begin position="54"/>
        <end position="122"/>
    </location>
</feature>
<proteinExistence type="predicted"/>
<feature type="compositionally biased region" description="Polar residues" evidence="1">
    <location>
        <begin position="112"/>
        <end position="122"/>
    </location>
</feature>
<protein>
    <submittedName>
        <fullName evidence="2">Uncharacterized protein</fullName>
    </submittedName>
</protein>
<dbReference type="EMBL" id="KF900339">
    <property type="protein sequence ID" value="AIE91460.1"/>
    <property type="molecule type" value="Genomic_DNA"/>
</dbReference>
<dbReference type="AlphaFoldDB" id="A0A075FJ63"/>
<organism evidence="2">
    <name type="scientific">uncultured marine group II/III euryarchaeote AD1000_11_G05</name>
    <dbReference type="NCBI Taxonomy" id="1457723"/>
    <lineage>
        <taxon>Archaea</taxon>
        <taxon>Methanobacteriati</taxon>
        <taxon>Methanobacteriota</taxon>
        <taxon>environmental samples</taxon>
    </lineage>
</organism>
<feature type="compositionally biased region" description="Low complexity" evidence="1">
    <location>
        <begin position="92"/>
        <end position="106"/>
    </location>
</feature>
<evidence type="ECO:0000256" key="1">
    <source>
        <dbReference type="SAM" id="MobiDB-lite"/>
    </source>
</evidence>